<comment type="caution">
    <text evidence="2">The sequence shown here is derived from an EMBL/GenBank/DDBJ whole genome shotgun (WGS) entry which is preliminary data.</text>
</comment>
<evidence type="ECO:0000313" key="2">
    <source>
        <dbReference type="EMBL" id="KAK7021474.1"/>
    </source>
</evidence>
<organism evidence="2 3">
    <name type="scientific">Favolaschia claudopus</name>
    <dbReference type="NCBI Taxonomy" id="2862362"/>
    <lineage>
        <taxon>Eukaryota</taxon>
        <taxon>Fungi</taxon>
        <taxon>Dikarya</taxon>
        <taxon>Basidiomycota</taxon>
        <taxon>Agaricomycotina</taxon>
        <taxon>Agaricomycetes</taxon>
        <taxon>Agaricomycetidae</taxon>
        <taxon>Agaricales</taxon>
        <taxon>Marasmiineae</taxon>
        <taxon>Mycenaceae</taxon>
        <taxon>Favolaschia</taxon>
    </lineage>
</organism>
<dbReference type="AlphaFoldDB" id="A0AAW0B9G4"/>
<dbReference type="EMBL" id="JAWWNJ010000038">
    <property type="protein sequence ID" value="KAK7021474.1"/>
    <property type="molecule type" value="Genomic_DNA"/>
</dbReference>
<evidence type="ECO:0000313" key="3">
    <source>
        <dbReference type="Proteomes" id="UP001362999"/>
    </source>
</evidence>
<feature type="compositionally biased region" description="Acidic residues" evidence="1">
    <location>
        <begin position="57"/>
        <end position="69"/>
    </location>
</feature>
<protein>
    <submittedName>
        <fullName evidence="2">Uncharacterized protein</fullName>
    </submittedName>
</protein>
<accession>A0AAW0B9G4</accession>
<sequence length="135" mass="14472">LASFRAELLKNPYYLGIPNLVGNVDWKRVGRDEMIVSAEAVAIDTSNTGKTSTAGSEIEDGEAGEPGEEELNPVQLTMVAKVSTDNCWLTPCANWKGPTEYIPVLANIKLNCLLVAPSSTLFAGDFNVALTNVTK</sequence>
<gene>
    <name evidence="2" type="ORF">R3P38DRAFT_2486263</name>
</gene>
<keyword evidence="3" id="KW-1185">Reference proteome</keyword>
<dbReference type="Proteomes" id="UP001362999">
    <property type="component" value="Unassembled WGS sequence"/>
</dbReference>
<name>A0AAW0B9G4_9AGAR</name>
<feature type="non-terminal residue" evidence="2">
    <location>
        <position position="135"/>
    </location>
</feature>
<reference evidence="2 3" key="1">
    <citation type="journal article" date="2024" name="J Genomics">
        <title>Draft genome sequencing and assembly of Favolaschia claudopus CIRM-BRFM 2984 isolated from oak limbs.</title>
        <authorList>
            <person name="Navarro D."/>
            <person name="Drula E."/>
            <person name="Chaduli D."/>
            <person name="Cazenave R."/>
            <person name="Ahrendt S."/>
            <person name="Wang J."/>
            <person name="Lipzen A."/>
            <person name="Daum C."/>
            <person name="Barry K."/>
            <person name="Grigoriev I.V."/>
            <person name="Favel A."/>
            <person name="Rosso M.N."/>
            <person name="Martin F."/>
        </authorList>
    </citation>
    <scope>NUCLEOTIDE SEQUENCE [LARGE SCALE GENOMIC DNA]</scope>
    <source>
        <strain evidence="2 3">CIRM-BRFM 2984</strain>
    </source>
</reference>
<feature type="compositionally biased region" description="Polar residues" evidence="1">
    <location>
        <begin position="46"/>
        <end position="55"/>
    </location>
</feature>
<evidence type="ECO:0000256" key="1">
    <source>
        <dbReference type="SAM" id="MobiDB-lite"/>
    </source>
</evidence>
<feature type="non-terminal residue" evidence="2">
    <location>
        <position position="1"/>
    </location>
</feature>
<feature type="region of interest" description="Disordered" evidence="1">
    <location>
        <begin position="46"/>
        <end position="69"/>
    </location>
</feature>
<proteinExistence type="predicted"/>